<dbReference type="PANTHER" id="PTHR38768:SF1">
    <property type="entry name" value="UPF0502 PROTEIN YCEH"/>
    <property type="match status" value="1"/>
</dbReference>
<dbReference type="PANTHER" id="PTHR38768">
    <property type="entry name" value="UPF0502 PROTEIN YCEH"/>
    <property type="match status" value="1"/>
</dbReference>
<dbReference type="OrthoDB" id="9784785at2"/>
<dbReference type="RefSeq" id="WP_119356160.1">
    <property type="nucleotide sequence ID" value="NZ_BJXM01000013.1"/>
</dbReference>
<evidence type="ECO:0000256" key="1">
    <source>
        <dbReference type="HAMAP-Rule" id="MF_01584"/>
    </source>
</evidence>
<comment type="similarity">
    <text evidence="1">Belongs to the UPF0502 family.</text>
</comment>
<dbReference type="InterPro" id="IPR007432">
    <property type="entry name" value="DUF480"/>
</dbReference>
<dbReference type="Pfam" id="PF04337">
    <property type="entry name" value="DUF480"/>
    <property type="match status" value="1"/>
</dbReference>
<name>A0A399FDA2_9DEIN</name>
<dbReference type="AlphaFoldDB" id="A0A399FDA2"/>
<sequence length="206" mass="23496">MELLNEIEVRVLGTLIEKQYATPEYYPMTENALRLGANQKNNRNPVTALTEAEVREALDSLQRKRLAGMFREHGARVPKYRQFLDREFKLEPPATVLLALLMLRGPQTLGELRARAESMNQKFASTNQVETLLQALMEMGPHPLVTRLERQSGEREARYAHLLAGTPTLVVRPEEKSELETRLEALEAELHQLRSTVDELKRALGL</sequence>
<dbReference type="Proteomes" id="UP000266178">
    <property type="component" value="Unassembled WGS sequence"/>
</dbReference>
<dbReference type="HAMAP" id="MF_01584">
    <property type="entry name" value="UPF0502"/>
    <property type="match status" value="1"/>
</dbReference>
<feature type="coiled-coil region" evidence="2">
    <location>
        <begin position="176"/>
        <end position="203"/>
    </location>
</feature>
<dbReference type="Gene3D" id="1.10.10.10">
    <property type="entry name" value="Winged helix-like DNA-binding domain superfamily/Winged helix DNA-binding domain"/>
    <property type="match status" value="2"/>
</dbReference>
<reference evidence="3 4" key="1">
    <citation type="submission" date="2018-08" db="EMBL/GenBank/DDBJ databases">
        <title>Meiothermus granaticius genome AF-68 sequencing project.</title>
        <authorList>
            <person name="Da Costa M.S."/>
            <person name="Albuquerque L."/>
            <person name="Raposo P."/>
            <person name="Froufe H.J.C."/>
            <person name="Barroso C.S."/>
            <person name="Egas C."/>
        </authorList>
    </citation>
    <scope>NUCLEOTIDE SEQUENCE [LARGE SCALE GENOMIC DNA]</scope>
    <source>
        <strain evidence="3 4">AF-68</strain>
    </source>
</reference>
<evidence type="ECO:0000256" key="2">
    <source>
        <dbReference type="SAM" id="Coils"/>
    </source>
</evidence>
<comment type="caution">
    <text evidence="3">The sequence shown here is derived from an EMBL/GenBank/DDBJ whole genome shotgun (WGS) entry which is preliminary data.</text>
</comment>
<protein>
    <submittedName>
        <fullName evidence="3">Uncharacterized protein</fullName>
    </submittedName>
</protein>
<dbReference type="SUPFAM" id="SSF46785">
    <property type="entry name" value="Winged helix' DNA-binding domain"/>
    <property type="match status" value="2"/>
</dbReference>
<proteinExistence type="inferred from homology"/>
<organism evidence="3 4">
    <name type="scientific">Meiothermus granaticius NBRC 107808</name>
    <dbReference type="NCBI Taxonomy" id="1227551"/>
    <lineage>
        <taxon>Bacteria</taxon>
        <taxon>Thermotogati</taxon>
        <taxon>Deinococcota</taxon>
        <taxon>Deinococci</taxon>
        <taxon>Thermales</taxon>
        <taxon>Thermaceae</taxon>
        <taxon>Meiothermus</taxon>
    </lineage>
</organism>
<keyword evidence="4" id="KW-1185">Reference proteome</keyword>
<dbReference type="InterPro" id="IPR036388">
    <property type="entry name" value="WH-like_DNA-bd_sf"/>
</dbReference>
<accession>A0A399FDA2</accession>
<dbReference type="InterPro" id="IPR036390">
    <property type="entry name" value="WH_DNA-bd_sf"/>
</dbReference>
<evidence type="ECO:0000313" key="3">
    <source>
        <dbReference type="EMBL" id="RIH93379.1"/>
    </source>
</evidence>
<gene>
    <name evidence="3" type="ORF">Mgrana_00635</name>
</gene>
<dbReference type="EMBL" id="QWLB01000006">
    <property type="protein sequence ID" value="RIH93379.1"/>
    <property type="molecule type" value="Genomic_DNA"/>
</dbReference>
<evidence type="ECO:0000313" key="4">
    <source>
        <dbReference type="Proteomes" id="UP000266178"/>
    </source>
</evidence>
<keyword evidence="2" id="KW-0175">Coiled coil</keyword>